<gene>
    <name evidence="2" type="ORF">pdul_cds_387</name>
</gene>
<feature type="domain" description="BTB" evidence="1">
    <location>
        <begin position="16"/>
        <end position="96"/>
    </location>
</feature>
<reference evidence="2 3" key="1">
    <citation type="journal article" date="2013" name="Science">
        <title>Pandoraviruses: amoeba viruses with genomes up to 2.5 Mb reaching that of parasitic eukaryotes.</title>
        <authorList>
            <person name="Philippe N."/>
            <person name="Legendre M."/>
            <person name="Doutre G."/>
            <person name="Coute Y."/>
            <person name="Poirot O."/>
            <person name="Lescot M."/>
            <person name="Arslan D."/>
            <person name="Seltzer V."/>
            <person name="Bertaux L."/>
            <person name="Bruley C."/>
            <person name="Garin J."/>
            <person name="Claverie J.M."/>
            <person name="Abergel C."/>
        </authorList>
    </citation>
    <scope>NUCLEOTIDE SEQUENCE [LARGE SCALE GENOMIC DNA]</scope>
    <source>
        <strain evidence="2">Melbourne</strain>
    </source>
</reference>
<dbReference type="GeneID" id="16512307"/>
<proteinExistence type="predicted"/>
<organism evidence="2 3">
    <name type="scientific">Pandoravirus dulcis</name>
    <dbReference type="NCBI Taxonomy" id="1349409"/>
    <lineage>
        <taxon>Viruses</taxon>
        <taxon>Pandoravirus</taxon>
    </lineage>
</organism>
<dbReference type="PROSITE" id="PS50097">
    <property type="entry name" value="BTB"/>
    <property type="match status" value="1"/>
</dbReference>
<accession>S4VWY7</accession>
<dbReference type="RefSeq" id="YP_008319093.1">
    <property type="nucleotide sequence ID" value="NC_021858.1"/>
</dbReference>
<dbReference type="Pfam" id="PF00651">
    <property type="entry name" value="BTB"/>
    <property type="match status" value="1"/>
</dbReference>
<evidence type="ECO:0000313" key="3">
    <source>
        <dbReference type="Proteomes" id="UP000201566"/>
    </source>
</evidence>
<dbReference type="InterPro" id="IPR000210">
    <property type="entry name" value="BTB/POZ_dom"/>
</dbReference>
<dbReference type="EMBL" id="KC977570">
    <property type="protein sequence ID" value="AGO82424.1"/>
    <property type="molecule type" value="Genomic_DNA"/>
</dbReference>
<dbReference type="KEGG" id="vg:16512307"/>
<evidence type="ECO:0000259" key="1">
    <source>
        <dbReference type="PROSITE" id="PS50097"/>
    </source>
</evidence>
<dbReference type="SMART" id="SM00225">
    <property type="entry name" value="BTB"/>
    <property type="match status" value="1"/>
</dbReference>
<dbReference type="Proteomes" id="UP000201566">
    <property type="component" value="Segment"/>
</dbReference>
<protein>
    <submittedName>
        <fullName evidence="2">BTB domain containing protein</fullName>
    </submittedName>
</protein>
<name>S4VWY7_9VIRU</name>
<sequence length="404" mass="44600">MSDAGLLPHEPRHVHCDCVINLRRSDTMPDTAVRIEAHRVFLAAASYFAALFEHADPDGIEQKDLDGKRVFRVVYTVDMPFTADSVAFLIDCLYGGHRIDRVADCVDPVDAIHASLFMGMPVHYTAGLIEAALGRLLLGLSPADDDDNDDEGNTHAAAQLGAFVRHLVHSDIARRAKMSLLERTLALLPKVDRNALEADCTDLIPSVYYRPEAVVGNHLAVDDKGRRWRALRIPADFSMAANASRIAWQGLDFGVQLYYSTRGHDGPEVRASVSCAPTGETLGVWAWGQTRPDGAVDVEPRCIKIVMRAYHATQGSHTCDVFEGVSFADNRSDTEQAERYAARGRAVPEGAVLAPFALDWTTKRSRQNARRTIQVAHVFECECDTRAMRSLMACEVEIQVEEIS</sequence>
<evidence type="ECO:0000313" key="2">
    <source>
        <dbReference type="EMBL" id="AGO82424.1"/>
    </source>
</evidence>